<dbReference type="Gene3D" id="2.10.25.10">
    <property type="entry name" value="Laminin"/>
    <property type="match status" value="1"/>
</dbReference>
<protein>
    <recommendedName>
        <fullName evidence="2">EGF-like domain-containing protein</fullName>
    </recommendedName>
</protein>
<dbReference type="InterPro" id="IPR000742">
    <property type="entry name" value="EGF"/>
</dbReference>
<dbReference type="EnsemblMetazoa" id="G20433.1">
    <property type="protein sequence ID" value="G20433.1:cds"/>
    <property type="gene ID" value="G20433"/>
</dbReference>
<feature type="signal peptide" evidence="1">
    <location>
        <begin position="1"/>
        <end position="19"/>
    </location>
</feature>
<evidence type="ECO:0000259" key="2">
    <source>
        <dbReference type="PROSITE" id="PS00022"/>
    </source>
</evidence>
<reference evidence="3" key="1">
    <citation type="submission" date="2022-08" db="UniProtKB">
        <authorList>
            <consortium name="EnsemblMetazoa"/>
        </authorList>
    </citation>
    <scope>IDENTIFICATION</scope>
    <source>
        <strain evidence="3">05x7-T-G4-1.051#20</strain>
    </source>
</reference>
<organism evidence="3 4">
    <name type="scientific">Magallana gigas</name>
    <name type="common">Pacific oyster</name>
    <name type="synonym">Crassostrea gigas</name>
    <dbReference type="NCBI Taxonomy" id="29159"/>
    <lineage>
        <taxon>Eukaryota</taxon>
        <taxon>Metazoa</taxon>
        <taxon>Spiralia</taxon>
        <taxon>Lophotrochozoa</taxon>
        <taxon>Mollusca</taxon>
        <taxon>Bivalvia</taxon>
        <taxon>Autobranchia</taxon>
        <taxon>Pteriomorphia</taxon>
        <taxon>Ostreida</taxon>
        <taxon>Ostreoidea</taxon>
        <taxon>Ostreidae</taxon>
        <taxon>Magallana</taxon>
    </lineage>
</organism>
<dbReference type="PROSITE" id="PS00022">
    <property type="entry name" value="EGF_1"/>
    <property type="match status" value="1"/>
</dbReference>
<evidence type="ECO:0000256" key="1">
    <source>
        <dbReference type="SAM" id="SignalP"/>
    </source>
</evidence>
<proteinExistence type="predicted"/>
<dbReference type="SUPFAM" id="SSF57196">
    <property type="entry name" value="EGF/Laminin"/>
    <property type="match status" value="1"/>
</dbReference>
<evidence type="ECO:0000313" key="3">
    <source>
        <dbReference type="EnsemblMetazoa" id="G20433.1:cds"/>
    </source>
</evidence>
<feature type="chain" id="PRO_5036461865" description="EGF-like domain-containing protein" evidence="1">
    <location>
        <begin position="20"/>
        <end position="252"/>
    </location>
</feature>
<accession>A0A8W8JTG6</accession>
<feature type="domain" description="EGF-like" evidence="2">
    <location>
        <begin position="125"/>
        <end position="136"/>
    </location>
</feature>
<keyword evidence="4" id="KW-1185">Reference proteome</keyword>
<dbReference type="AlphaFoldDB" id="A0A8W8JTG6"/>
<evidence type="ECO:0000313" key="4">
    <source>
        <dbReference type="Proteomes" id="UP000005408"/>
    </source>
</evidence>
<sequence length="252" mass="28108">MKFELMVVSLLNWFRFVLLQQKAIPTFLAKNNTIECQANRAVVGMLRCGKSEVYIKQECVCSFHNVYEATKYHSYSSCPHGEKSDVVTKLKCPDCKIHSLNNKGPCINGGNLTCNGDEVAPAIKCTCPPHYKGNFCEDKMENITRLCDIISNASADTLKNCNVTKEDCVTYSRNRRYAFKCYKTETSQERGGLPLCEDTEDITVPPVVTDVTYSIVPTDAKSVRVKSRNVMSAAEIHSSIPVLTVISLTLQL</sequence>
<keyword evidence="1" id="KW-0732">Signal</keyword>
<name>A0A8W8JTG6_MAGGI</name>
<dbReference type="Proteomes" id="UP000005408">
    <property type="component" value="Unassembled WGS sequence"/>
</dbReference>